<protein>
    <submittedName>
        <fullName evidence="7">Calcium channel flower-like protein</fullName>
    </submittedName>
</protein>
<evidence type="ECO:0000256" key="3">
    <source>
        <dbReference type="ARBA" id="ARBA00022692"/>
    </source>
</evidence>
<keyword evidence="5 6" id="KW-0472">Membrane</keyword>
<keyword evidence="4 6" id="KW-1133">Transmembrane helix</keyword>
<evidence type="ECO:0000313" key="7">
    <source>
        <dbReference type="EMBL" id="RNA39913.1"/>
    </source>
</evidence>
<comment type="subcellular location">
    <subcellularLocation>
        <location evidence="1">Endomembrane system</location>
        <topology evidence="1">Multi-pass membrane protein</topology>
    </subcellularLocation>
</comment>
<evidence type="ECO:0000313" key="8">
    <source>
        <dbReference type="Proteomes" id="UP000276133"/>
    </source>
</evidence>
<keyword evidence="3 6" id="KW-0812">Transmembrane</keyword>
<dbReference type="InterPro" id="IPR019365">
    <property type="entry name" value="TVP18/Ca-channel_flower"/>
</dbReference>
<dbReference type="GO" id="GO:0012505">
    <property type="term" value="C:endomembrane system"/>
    <property type="evidence" value="ECO:0007669"/>
    <property type="project" value="UniProtKB-SubCell"/>
</dbReference>
<proteinExistence type="inferred from homology"/>
<evidence type="ECO:0000256" key="1">
    <source>
        <dbReference type="ARBA" id="ARBA00004127"/>
    </source>
</evidence>
<evidence type="ECO:0000256" key="2">
    <source>
        <dbReference type="ARBA" id="ARBA00010023"/>
    </source>
</evidence>
<dbReference type="EMBL" id="REGN01000696">
    <property type="protein sequence ID" value="RNA39913.1"/>
    <property type="molecule type" value="Genomic_DNA"/>
</dbReference>
<gene>
    <name evidence="7" type="ORF">BpHYR1_030936</name>
</gene>
<feature type="transmembrane region" description="Helical" evidence="6">
    <location>
        <begin position="99"/>
        <end position="117"/>
    </location>
</feature>
<organism evidence="7 8">
    <name type="scientific">Brachionus plicatilis</name>
    <name type="common">Marine rotifer</name>
    <name type="synonym">Brachionus muelleri</name>
    <dbReference type="NCBI Taxonomy" id="10195"/>
    <lineage>
        <taxon>Eukaryota</taxon>
        <taxon>Metazoa</taxon>
        <taxon>Spiralia</taxon>
        <taxon>Gnathifera</taxon>
        <taxon>Rotifera</taxon>
        <taxon>Eurotatoria</taxon>
        <taxon>Monogononta</taxon>
        <taxon>Pseudotrocha</taxon>
        <taxon>Ploima</taxon>
        <taxon>Brachionidae</taxon>
        <taxon>Brachionus</taxon>
    </lineage>
</organism>
<feature type="transmembrane region" description="Helical" evidence="6">
    <location>
        <begin position="27"/>
        <end position="49"/>
    </location>
</feature>
<dbReference type="AlphaFoldDB" id="A0A3M7SVW2"/>
<keyword evidence="8" id="KW-1185">Reference proteome</keyword>
<dbReference type="Proteomes" id="UP000276133">
    <property type="component" value="Unassembled WGS sequence"/>
</dbReference>
<evidence type="ECO:0000256" key="6">
    <source>
        <dbReference type="SAM" id="Phobius"/>
    </source>
</evidence>
<dbReference type="Pfam" id="PF10233">
    <property type="entry name" value="Cg6151-P"/>
    <property type="match status" value="1"/>
</dbReference>
<feature type="transmembrane region" description="Helical" evidence="6">
    <location>
        <begin position="56"/>
        <end position="79"/>
    </location>
</feature>
<dbReference type="GO" id="GO:0016192">
    <property type="term" value="P:vesicle-mediated transport"/>
    <property type="evidence" value="ECO:0007669"/>
    <property type="project" value="TreeGrafter"/>
</dbReference>
<dbReference type="PANTHER" id="PTHR13314:SF2">
    <property type="entry name" value="CALCIUM CHANNEL FLOWER HOMOLOG"/>
    <property type="match status" value="1"/>
</dbReference>
<comment type="caution">
    <text evidence="7">The sequence shown here is derived from an EMBL/GenBank/DDBJ whole genome shotgun (WGS) entry which is preliminary data.</text>
</comment>
<reference evidence="7 8" key="1">
    <citation type="journal article" date="2018" name="Sci. Rep.">
        <title>Genomic signatures of local adaptation to the degree of environmental predictability in rotifers.</title>
        <authorList>
            <person name="Franch-Gras L."/>
            <person name="Hahn C."/>
            <person name="Garcia-Roger E.M."/>
            <person name="Carmona M.J."/>
            <person name="Serra M."/>
            <person name="Gomez A."/>
        </authorList>
    </citation>
    <scope>NUCLEOTIDE SEQUENCE [LARGE SCALE GENOMIC DNA]</scope>
    <source>
        <strain evidence="7">HYR1</strain>
    </source>
</reference>
<dbReference type="GO" id="GO:0016020">
    <property type="term" value="C:membrane"/>
    <property type="evidence" value="ECO:0007669"/>
    <property type="project" value="InterPro"/>
</dbReference>
<accession>A0A3M7SVW2</accession>
<sequence>MDSFIGTQQITVTVTPQPQDNNVILKWVLKIATVILGINALWLGFLSIFDLGSCIFGGLIIGFGGILVLILEIPILFGLFDLMKPLANLSGRLEPWHKLIIYLIPAIAGIALCRNITSIFGKRTN</sequence>
<evidence type="ECO:0000256" key="4">
    <source>
        <dbReference type="ARBA" id="ARBA00022989"/>
    </source>
</evidence>
<evidence type="ECO:0000256" key="5">
    <source>
        <dbReference type="ARBA" id="ARBA00023136"/>
    </source>
</evidence>
<dbReference type="PANTHER" id="PTHR13314">
    <property type="entry name" value="CALCIUM CHANNEL FLOWER HOMOLOG"/>
    <property type="match status" value="1"/>
</dbReference>
<comment type="similarity">
    <text evidence="2">Belongs to the calcium channel flower family.</text>
</comment>
<name>A0A3M7SVW2_BRAPC</name>